<name>A0A367RE13_NOSPU</name>
<gene>
    <name evidence="1" type="ORF">A6769_23555</name>
</gene>
<organism evidence="1 2">
    <name type="scientific">Nostoc punctiforme NIES-2108</name>
    <dbReference type="NCBI Taxonomy" id="1356359"/>
    <lineage>
        <taxon>Bacteria</taxon>
        <taxon>Bacillati</taxon>
        <taxon>Cyanobacteriota</taxon>
        <taxon>Cyanophyceae</taxon>
        <taxon>Nostocales</taxon>
        <taxon>Nostocaceae</taxon>
        <taxon>Nostoc</taxon>
    </lineage>
</organism>
<comment type="caution">
    <text evidence="1">The sequence shown here is derived from an EMBL/GenBank/DDBJ whole genome shotgun (WGS) entry which is preliminary data.</text>
</comment>
<dbReference type="AlphaFoldDB" id="A0A367RE13"/>
<sequence length="80" mass="9091">MSKTPFEESHNSDDKLLPEYHFDYKKAKPNRFAAQSRKQLLKVVVLDEDVAQVFTTPESVNKVLRALIESMPQVADGDKA</sequence>
<accession>A0A367RE13</accession>
<evidence type="ECO:0000313" key="1">
    <source>
        <dbReference type="EMBL" id="RCJ34060.1"/>
    </source>
</evidence>
<dbReference type="EMBL" id="LXQE01000157">
    <property type="protein sequence ID" value="RCJ34060.1"/>
    <property type="molecule type" value="Genomic_DNA"/>
</dbReference>
<proteinExistence type="predicted"/>
<evidence type="ECO:0000313" key="2">
    <source>
        <dbReference type="Proteomes" id="UP000252085"/>
    </source>
</evidence>
<reference evidence="1 2" key="1">
    <citation type="submission" date="2016-04" db="EMBL/GenBank/DDBJ databases">
        <authorList>
            <person name="Evans L.H."/>
            <person name="Alamgir A."/>
            <person name="Owens N."/>
            <person name="Weber N.D."/>
            <person name="Virtaneva K."/>
            <person name="Barbian K."/>
            <person name="Babar A."/>
            <person name="Rosenke K."/>
        </authorList>
    </citation>
    <scope>NUCLEOTIDE SEQUENCE [LARGE SCALE GENOMIC DNA]</scope>
    <source>
        <strain evidence="1">NIES-2108</strain>
    </source>
</reference>
<dbReference type="Proteomes" id="UP000252085">
    <property type="component" value="Unassembled WGS sequence"/>
</dbReference>
<protein>
    <submittedName>
        <fullName evidence="1">Uncharacterized protein</fullName>
    </submittedName>
</protein>